<dbReference type="EMBL" id="CP012898">
    <property type="protein sequence ID" value="ALJ03722.1"/>
    <property type="molecule type" value="Genomic_DNA"/>
</dbReference>
<name>A0A0P0CTS6_9FLAO</name>
<evidence type="ECO:0000313" key="2">
    <source>
        <dbReference type="Proteomes" id="UP000057981"/>
    </source>
</evidence>
<gene>
    <name evidence="1" type="ORF">APS56_00510</name>
</gene>
<dbReference type="OrthoDB" id="1422163at2"/>
<accession>A0A0P0CTS6</accession>
<evidence type="ECO:0008006" key="3">
    <source>
        <dbReference type="Google" id="ProtNLM"/>
    </source>
</evidence>
<proteinExistence type="predicted"/>
<organism evidence="1 2">
    <name type="scientific">Pseudalgibacter alginicilyticus</name>
    <dbReference type="NCBI Taxonomy" id="1736674"/>
    <lineage>
        <taxon>Bacteria</taxon>
        <taxon>Pseudomonadati</taxon>
        <taxon>Bacteroidota</taxon>
        <taxon>Flavobacteriia</taxon>
        <taxon>Flavobacteriales</taxon>
        <taxon>Flavobacteriaceae</taxon>
        <taxon>Pseudalgibacter</taxon>
    </lineage>
</organism>
<dbReference type="KEGG" id="ahz:APS56_00510"/>
<dbReference type="AlphaFoldDB" id="A0A0P0CTS6"/>
<dbReference type="Proteomes" id="UP000057981">
    <property type="component" value="Chromosome"/>
</dbReference>
<reference evidence="1 2" key="1">
    <citation type="submission" date="2015-10" db="EMBL/GenBank/DDBJ databases">
        <authorList>
            <person name="Gilbert D.G."/>
        </authorList>
    </citation>
    <scope>NUCLEOTIDE SEQUENCE [LARGE SCALE GENOMIC DNA]</scope>
    <source>
        <strain evidence="2">HZ-22</strain>
    </source>
</reference>
<sequence length="231" mass="26681">MASQNIIGKVYDNESTAKGIEIINITQNTKTFSNEHGDFVIKASLNDSLVFQSLFHLKKSIKISEAHFGYKIVIELKKSVNELGEVLLNHEKNKTFNTQNIQLEIAEDIKRNLHKYQPQASFGGVNHFFLIKKLFSVFIKNKSKNKNETPIKTVSYRTFDSLFSKDSFFNKKMLKDDLQISEELKPLFFGYCDAQNLDSKLLEKDNQFFLLDSLINFSNTFKTVINESKKE</sequence>
<dbReference type="STRING" id="1736674.APS56_00510"/>
<keyword evidence="2" id="KW-1185">Reference proteome</keyword>
<protein>
    <recommendedName>
        <fullName evidence="3">Carboxypeptidase-like regulatory domain-containing protein</fullName>
    </recommendedName>
</protein>
<evidence type="ECO:0000313" key="1">
    <source>
        <dbReference type="EMBL" id="ALJ03722.1"/>
    </source>
</evidence>